<evidence type="ECO:0000256" key="8">
    <source>
        <dbReference type="SAM" id="MobiDB-lite"/>
    </source>
</evidence>
<dbReference type="GO" id="GO:0009307">
    <property type="term" value="P:DNA restriction-modification system"/>
    <property type="evidence" value="ECO:0007669"/>
    <property type="project" value="UniProtKB-KW"/>
</dbReference>
<comment type="similarity">
    <text evidence="1">Belongs to the N(4)/N(6)-methyltransferase family. N(4) subfamily.</text>
</comment>
<evidence type="ECO:0000256" key="5">
    <source>
        <dbReference type="ARBA" id="ARBA00022691"/>
    </source>
</evidence>
<reference evidence="9" key="1">
    <citation type="journal article" date="2014" name="Front. Microbiol.">
        <title>High frequency of phylogenetically diverse reductive dehalogenase-homologous genes in deep subseafloor sedimentary metagenomes.</title>
        <authorList>
            <person name="Kawai M."/>
            <person name="Futagami T."/>
            <person name="Toyoda A."/>
            <person name="Takaki Y."/>
            <person name="Nishi S."/>
            <person name="Hori S."/>
            <person name="Arai W."/>
            <person name="Tsubouchi T."/>
            <person name="Morono Y."/>
            <person name="Uchiyama I."/>
            <person name="Ito T."/>
            <person name="Fujiyama A."/>
            <person name="Inagaki F."/>
            <person name="Takami H."/>
        </authorList>
    </citation>
    <scope>NUCLEOTIDE SEQUENCE</scope>
    <source>
        <strain evidence="9">Expedition CK06-06</strain>
    </source>
</reference>
<dbReference type="Gene3D" id="3.40.50.150">
    <property type="entry name" value="Vaccinia Virus protein VP39"/>
    <property type="match status" value="1"/>
</dbReference>
<keyword evidence="4" id="KW-0808">Transferase</keyword>
<feature type="compositionally biased region" description="Basic and acidic residues" evidence="8">
    <location>
        <begin position="35"/>
        <end position="58"/>
    </location>
</feature>
<evidence type="ECO:0000256" key="1">
    <source>
        <dbReference type="ARBA" id="ARBA00010203"/>
    </source>
</evidence>
<feature type="region of interest" description="Disordered" evidence="8">
    <location>
        <begin position="1"/>
        <end position="77"/>
    </location>
</feature>
<dbReference type="GO" id="GO:0015667">
    <property type="term" value="F:site-specific DNA-methyltransferase (cytosine-N4-specific) activity"/>
    <property type="evidence" value="ECO:0007669"/>
    <property type="project" value="UniProtKB-EC"/>
</dbReference>
<sequence length="227" mass="25734">AMHYSDDPDNIGNLPKGDIDTIITSPPHANIDVGKGVREKRWGKIKDKEGFKGRKEWKSGTPSQYSQDPENLGNLPKGEISVIVTSPPYDGAMESSRHANSPLAKTKHNVAAYTDFDERESQNIGHKKGKSYISEMLRVYQQCYSVIKPGGIAVIVSKNFVRDYKPVRLDMDTILLMENCGFVLADRYFRALERPSFWIRNYRNQCKVKGVPDPTAHFEDVLIYKKP</sequence>
<dbReference type="AlphaFoldDB" id="X1L1P6"/>
<feature type="non-terminal residue" evidence="9">
    <location>
        <position position="1"/>
    </location>
</feature>
<name>X1L1P6_9ZZZZ</name>
<dbReference type="InterPro" id="IPR029063">
    <property type="entry name" value="SAM-dependent_MTases_sf"/>
</dbReference>
<gene>
    <name evidence="9" type="ORF">S03H2_62059</name>
</gene>
<protein>
    <recommendedName>
        <fullName evidence="2">site-specific DNA-methyltransferase (cytosine-N(4)-specific)</fullName>
        <ecNumber evidence="2">2.1.1.113</ecNumber>
    </recommendedName>
</protein>
<evidence type="ECO:0000256" key="6">
    <source>
        <dbReference type="ARBA" id="ARBA00022747"/>
    </source>
</evidence>
<evidence type="ECO:0000313" key="9">
    <source>
        <dbReference type="EMBL" id="GAH88088.1"/>
    </source>
</evidence>
<dbReference type="SUPFAM" id="SSF53335">
    <property type="entry name" value="S-adenosyl-L-methionine-dependent methyltransferases"/>
    <property type="match status" value="1"/>
</dbReference>
<dbReference type="EC" id="2.1.1.113" evidence="2"/>
<keyword evidence="3" id="KW-0489">Methyltransferase</keyword>
<keyword evidence="6" id="KW-0680">Restriction system</keyword>
<comment type="caution">
    <text evidence="9">The sequence shown here is derived from an EMBL/GenBank/DDBJ whole genome shotgun (WGS) entry which is preliminary data.</text>
</comment>
<evidence type="ECO:0000256" key="7">
    <source>
        <dbReference type="ARBA" id="ARBA00049120"/>
    </source>
</evidence>
<organism evidence="9">
    <name type="scientific">marine sediment metagenome</name>
    <dbReference type="NCBI Taxonomy" id="412755"/>
    <lineage>
        <taxon>unclassified sequences</taxon>
        <taxon>metagenomes</taxon>
        <taxon>ecological metagenomes</taxon>
    </lineage>
</organism>
<proteinExistence type="inferred from homology"/>
<dbReference type="PROSITE" id="PS00093">
    <property type="entry name" value="N4_MTASE"/>
    <property type="match status" value="1"/>
</dbReference>
<accession>X1L1P6</accession>
<dbReference type="GO" id="GO:0003677">
    <property type="term" value="F:DNA binding"/>
    <property type="evidence" value="ECO:0007669"/>
    <property type="project" value="InterPro"/>
</dbReference>
<evidence type="ECO:0000256" key="2">
    <source>
        <dbReference type="ARBA" id="ARBA00012185"/>
    </source>
</evidence>
<comment type="catalytic activity">
    <reaction evidence="7">
        <text>a 2'-deoxycytidine in DNA + S-adenosyl-L-methionine = an N(4)-methyl-2'-deoxycytidine in DNA + S-adenosyl-L-homocysteine + H(+)</text>
        <dbReference type="Rhea" id="RHEA:16857"/>
        <dbReference type="Rhea" id="RHEA-COMP:11369"/>
        <dbReference type="Rhea" id="RHEA-COMP:13674"/>
        <dbReference type="ChEBI" id="CHEBI:15378"/>
        <dbReference type="ChEBI" id="CHEBI:57856"/>
        <dbReference type="ChEBI" id="CHEBI:59789"/>
        <dbReference type="ChEBI" id="CHEBI:85452"/>
        <dbReference type="ChEBI" id="CHEBI:137933"/>
        <dbReference type="EC" id="2.1.1.113"/>
    </reaction>
</comment>
<keyword evidence="5" id="KW-0949">S-adenosyl-L-methionine</keyword>
<dbReference type="GO" id="GO:0032259">
    <property type="term" value="P:methylation"/>
    <property type="evidence" value="ECO:0007669"/>
    <property type="project" value="UniProtKB-KW"/>
</dbReference>
<dbReference type="EMBL" id="BARU01040104">
    <property type="protein sequence ID" value="GAH88088.1"/>
    <property type="molecule type" value="Genomic_DNA"/>
</dbReference>
<evidence type="ECO:0000256" key="3">
    <source>
        <dbReference type="ARBA" id="ARBA00022603"/>
    </source>
</evidence>
<evidence type="ECO:0000256" key="4">
    <source>
        <dbReference type="ARBA" id="ARBA00022679"/>
    </source>
</evidence>
<dbReference type="InterPro" id="IPR017985">
    <property type="entry name" value="MeTrfase_CN4_CS"/>
</dbReference>
<feature type="compositionally biased region" description="Polar residues" evidence="8">
    <location>
        <begin position="60"/>
        <end position="69"/>
    </location>
</feature>